<evidence type="ECO:0000313" key="3">
    <source>
        <dbReference type="EMBL" id="HIH07949.1"/>
    </source>
</evidence>
<feature type="compositionally biased region" description="Basic and acidic residues" evidence="2">
    <location>
        <begin position="195"/>
        <end position="242"/>
    </location>
</feature>
<dbReference type="Pfam" id="PF24336">
    <property type="entry name" value="DUF7504"/>
    <property type="match status" value="1"/>
</dbReference>
<name>A0A7J4IUD2_9ARCH</name>
<feature type="region of interest" description="Disordered" evidence="2">
    <location>
        <begin position="50"/>
        <end position="157"/>
    </location>
</feature>
<feature type="coiled-coil region" evidence="1">
    <location>
        <begin position="555"/>
        <end position="602"/>
    </location>
</feature>
<feature type="region of interest" description="Disordered" evidence="2">
    <location>
        <begin position="724"/>
        <end position="751"/>
    </location>
</feature>
<dbReference type="AlphaFoldDB" id="A0A7J4IUD2"/>
<dbReference type="Proteomes" id="UP000577419">
    <property type="component" value="Unassembled WGS sequence"/>
</dbReference>
<feature type="region of interest" description="Disordered" evidence="2">
    <location>
        <begin position="181"/>
        <end position="311"/>
    </location>
</feature>
<dbReference type="InterPro" id="IPR055927">
    <property type="entry name" value="DUF7504"/>
</dbReference>
<sequence>MDEKEKLIMSSIGKLLQEKAEDDEIIDSLTGLGLSEEEAKQYLAEAKKRIESGQGEYASEDDSLEKIISDSSKEQMQEIGEGPEERAGALGGTDQGGFETTPEAKPIQSEKTGLLERILGKKPAAKAGEKEKAGKEKVKAPEKETLEKPGSFWEAKPGKYWGETEKASKKKSGLFDSLKKMAGKKKQVGGLEPELSGKREPVKEIRVKSALEETLEGGKETEEAAGKYEETEEKPKQQKPVEEDGTMQESVSSVGEELGAGLLELEEKTKTGREKRTPSKQGKEKKETGKTLRAQEQKARETEKPAAVQVRPRPRGKLTLLIIPNREYSRSIGVIAKYLSDNYSKVAYISLNELYDTLQSNLKANKVDVDRMIFVDAITRTAQTRIQKTSNCTFVTSPNDLVELSLAITDVLNKGNVDALLFDSLSTLLIYEKEKTATKFIHSLIGKIKAVGGDSVLTALEGDANREAIRNLQMFVDEVLTMSQFQINNLQQGYDELDVKQEEPAEPIGKALMGALKELEISRPAVKAVAKRGNEKEIIGQLGELKKQLSGIEARPSHENEFKKFEEQLKKLEARPKPVEAAPAIQKELRELKKQLKKIQGRPKVKVIDSRKAVREALKKIEERLAKIKPKQQKQQPVNQLKKELRKLAEKIRGISGKGEKEKTSKIIEKEWGKLEKRFKKIEKQPGFHKELKGLSEKIGKIKAKPLPKKYLKKIEERFDRMEKKIGKDDKMHRAEMKKQQRIQETKDKAEKQVKALERKLSLLNKSYSLGVISEGAYLKDKSRIEKLLKK</sequence>
<reference evidence="4" key="1">
    <citation type="journal article" date="2020" name="bioRxiv">
        <title>A rank-normalized archaeal taxonomy based on genome phylogeny resolves widespread incomplete and uneven classifications.</title>
        <authorList>
            <person name="Rinke C."/>
            <person name="Chuvochina M."/>
            <person name="Mussig A.J."/>
            <person name="Chaumeil P.-A."/>
            <person name="Waite D.W."/>
            <person name="Whitman W.B."/>
            <person name="Parks D.H."/>
            <person name="Hugenholtz P."/>
        </authorList>
    </citation>
    <scope>NUCLEOTIDE SEQUENCE [LARGE SCALE GENOMIC DNA]</scope>
</reference>
<dbReference type="InterPro" id="IPR027417">
    <property type="entry name" value="P-loop_NTPase"/>
</dbReference>
<proteinExistence type="predicted"/>
<feature type="compositionally biased region" description="Basic and acidic residues" evidence="2">
    <location>
        <begin position="265"/>
        <end position="304"/>
    </location>
</feature>
<protein>
    <submittedName>
        <fullName evidence="3">Uncharacterized protein</fullName>
    </submittedName>
</protein>
<gene>
    <name evidence="3" type="ORF">HA237_01115</name>
</gene>
<organism evidence="3 4">
    <name type="scientific">Candidatus Iainarchaeum sp</name>
    <dbReference type="NCBI Taxonomy" id="3101447"/>
    <lineage>
        <taxon>Archaea</taxon>
        <taxon>Candidatus Iainarchaeota</taxon>
        <taxon>Candidatus Iainarchaeia</taxon>
        <taxon>Candidatus Iainarchaeales</taxon>
        <taxon>Candidatus Iainarchaeaceae</taxon>
        <taxon>Candidatus Iainarchaeum</taxon>
    </lineage>
</organism>
<feature type="compositionally biased region" description="Basic and acidic residues" evidence="2">
    <location>
        <begin position="127"/>
        <end position="147"/>
    </location>
</feature>
<evidence type="ECO:0000256" key="2">
    <source>
        <dbReference type="SAM" id="MobiDB-lite"/>
    </source>
</evidence>
<evidence type="ECO:0000256" key="1">
    <source>
        <dbReference type="SAM" id="Coils"/>
    </source>
</evidence>
<evidence type="ECO:0000313" key="4">
    <source>
        <dbReference type="Proteomes" id="UP000577419"/>
    </source>
</evidence>
<dbReference type="Gene3D" id="3.40.50.300">
    <property type="entry name" value="P-loop containing nucleotide triphosphate hydrolases"/>
    <property type="match status" value="1"/>
</dbReference>
<comment type="caution">
    <text evidence="3">The sequence shown here is derived from an EMBL/GenBank/DDBJ whole genome shotgun (WGS) entry which is preliminary data.</text>
</comment>
<dbReference type="EMBL" id="DUFG01000006">
    <property type="protein sequence ID" value="HIH07949.1"/>
    <property type="molecule type" value="Genomic_DNA"/>
</dbReference>
<feature type="coiled-coil region" evidence="1">
    <location>
        <begin position="631"/>
        <end position="658"/>
    </location>
</feature>
<keyword evidence="1" id="KW-0175">Coiled coil</keyword>
<feature type="compositionally biased region" description="Basic and acidic residues" evidence="2">
    <location>
        <begin position="64"/>
        <end position="76"/>
    </location>
</feature>
<accession>A0A7J4IUD2</accession>